<dbReference type="GO" id="GO:0016020">
    <property type="term" value="C:membrane"/>
    <property type="evidence" value="ECO:0007669"/>
    <property type="project" value="UniProtKB-SubCell"/>
</dbReference>
<feature type="non-terminal residue" evidence="10">
    <location>
        <position position="1"/>
    </location>
</feature>
<gene>
    <name evidence="10" type="ORF">K444DRAFT_522430</name>
</gene>
<feature type="transmembrane region" description="Helical" evidence="8">
    <location>
        <begin position="70"/>
        <end position="89"/>
    </location>
</feature>
<dbReference type="EMBL" id="KZ613780">
    <property type="protein sequence ID" value="PMD63721.1"/>
    <property type="molecule type" value="Genomic_DNA"/>
</dbReference>
<dbReference type="AlphaFoldDB" id="A0A2J6TL29"/>
<dbReference type="Pfam" id="PF13813">
    <property type="entry name" value="MBOAT_2"/>
    <property type="match status" value="1"/>
</dbReference>
<dbReference type="GO" id="GO:0008374">
    <property type="term" value="F:O-acyltransferase activity"/>
    <property type="evidence" value="ECO:0007669"/>
    <property type="project" value="InterPro"/>
</dbReference>
<dbReference type="InterPro" id="IPR032805">
    <property type="entry name" value="Wax_synthase_dom"/>
</dbReference>
<dbReference type="GeneID" id="36582284"/>
<dbReference type="Proteomes" id="UP000235371">
    <property type="component" value="Unassembled WGS sequence"/>
</dbReference>
<comment type="pathway">
    <text evidence="2">Secondary metabolite biosynthesis.</text>
</comment>
<comment type="similarity">
    <text evidence="3">Belongs to the wax synthase family.</text>
</comment>
<evidence type="ECO:0000313" key="10">
    <source>
        <dbReference type="EMBL" id="PMD63721.1"/>
    </source>
</evidence>
<evidence type="ECO:0000256" key="1">
    <source>
        <dbReference type="ARBA" id="ARBA00004141"/>
    </source>
</evidence>
<keyword evidence="11" id="KW-1185">Reference proteome</keyword>
<reference evidence="10 11" key="1">
    <citation type="submission" date="2016-04" db="EMBL/GenBank/DDBJ databases">
        <title>A degradative enzymes factory behind the ericoid mycorrhizal symbiosis.</title>
        <authorList>
            <consortium name="DOE Joint Genome Institute"/>
            <person name="Martino E."/>
            <person name="Morin E."/>
            <person name="Grelet G."/>
            <person name="Kuo A."/>
            <person name="Kohler A."/>
            <person name="Daghino S."/>
            <person name="Barry K."/>
            <person name="Choi C."/>
            <person name="Cichocki N."/>
            <person name="Clum A."/>
            <person name="Copeland A."/>
            <person name="Hainaut M."/>
            <person name="Haridas S."/>
            <person name="Labutti K."/>
            <person name="Lindquist E."/>
            <person name="Lipzen A."/>
            <person name="Khouja H.-R."/>
            <person name="Murat C."/>
            <person name="Ohm R."/>
            <person name="Olson A."/>
            <person name="Spatafora J."/>
            <person name="Veneault-Fourrey C."/>
            <person name="Henrissat B."/>
            <person name="Grigoriev I."/>
            <person name="Martin F."/>
            <person name="Perotto S."/>
        </authorList>
    </citation>
    <scope>NUCLEOTIDE SEQUENCE [LARGE SCALE GENOMIC DNA]</scope>
    <source>
        <strain evidence="10 11">E</strain>
    </source>
</reference>
<sequence length="175" mass="19690">SAVHSGLSVVCVLCGQEPAAWPPLFGSLADSTSLRQFWGHFWQSFHRNATVAHASLLTHDFLRIKRGSRLSRGLLTVLVFVMSGLMHSWCAKLQSRKCGAAPVMLWYCLAAAGIVIEDCAQTAYEAVEARLWKELKAPRMTTRHEVLGYIWVWVFFAWSLPKMVYPNFACELTES</sequence>
<feature type="transmembrane region" description="Helical" evidence="8">
    <location>
        <begin position="146"/>
        <end position="165"/>
    </location>
</feature>
<dbReference type="OrthoDB" id="1077582at2759"/>
<evidence type="ECO:0000313" key="11">
    <source>
        <dbReference type="Proteomes" id="UP000235371"/>
    </source>
</evidence>
<organism evidence="10 11">
    <name type="scientific">Hyaloscypha bicolor E</name>
    <dbReference type="NCBI Taxonomy" id="1095630"/>
    <lineage>
        <taxon>Eukaryota</taxon>
        <taxon>Fungi</taxon>
        <taxon>Dikarya</taxon>
        <taxon>Ascomycota</taxon>
        <taxon>Pezizomycotina</taxon>
        <taxon>Leotiomycetes</taxon>
        <taxon>Helotiales</taxon>
        <taxon>Hyaloscyphaceae</taxon>
        <taxon>Hyaloscypha</taxon>
        <taxon>Hyaloscypha bicolor</taxon>
    </lineage>
</organism>
<name>A0A2J6TL29_9HELO</name>
<protein>
    <recommendedName>
        <fullName evidence="9">Wax synthase domain-containing protein</fullName>
    </recommendedName>
</protein>
<evidence type="ECO:0000256" key="6">
    <source>
        <dbReference type="ARBA" id="ARBA00022989"/>
    </source>
</evidence>
<keyword evidence="6 8" id="KW-1133">Transmembrane helix</keyword>
<keyword evidence="4" id="KW-0808">Transferase</keyword>
<feature type="domain" description="Wax synthase" evidence="9">
    <location>
        <begin position="21"/>
        <end position="108"/>
    </location>
</feature>
<keyword evidence="5 8" id="KW-0812">Transmembrane</keyword>
<keyword evidence="7 8" id="KW-0472">Membrane</keyword>
<evidence type="ECO:0000256" key="5">
    <source>
        <dbReference type="ARBA" id="ARBA00022692"/>
    </source>
</evidence>
<feature type="transmembrane region" description="Helical" evidence="8">
    <location>
        <begin position="104"/>
        <end position="126"/>
    </location>
</feature>
<comment type="subcellular location">
    <subcellularLocation>
        <location evidence="1">Membrane</location>
        <topology evidence="1">Multi-pass membrane protein</topology>
    </subcellularLocation>
</comment>
<proteinExistence type="inferred from homology"/>
<evidence type="ECO:0000256" key="7">
    <source>
        <dbReference type="ARBA" id="ARBA00023136"/>
    </source>
</evidence>
<dbReference type="RefSeq" id="XP_024740625.1">
    <property type="nucleotide sequence ID" value="XM_024874204.1"/>
</dbReference>
<evidence type="ECO:0000256" key="2">
    <source>
        <dbReference type="ARBA" id="ARBA00005179"/>
    </source>
</evidence>
<dbReference type="GO" id="GO:0006629">
    <property type="term" value="P:lipid metabolic process"/>
    <property type="evidence" value="ECO:0007669"/>
    <property type="project" value="InterPro"/>
</dbReference>
<dbReference type="InterPro" id="IPR044851">
    <property type="entry name" value="Wax_synthase"/>
</dbReference>
<dbReference type="PANTHER" id="PTHR31595">
    <property type="entry name" value="LONG-CHAIN-ALCOHOL O-FATTY-ACYLTRANSFERASE 3-RELATED"/>
    <property type="match status" value="1"/>
</dbReference>
<dbReference type="InParanoid" id="A0A2J6TL29"/>
<accession>A0A2J6TL29</accession>
<evidence type="ECO:0000256" key="4">
    <source>
        <dbReference type="ARBA" id="ARBA00022679"/>
    </source>
</evidence>
<dbReference type="PANTHER" id="PTHR31595:SF57">
    <property type="entry name" value="OS04G0481900 PROTEIN"/>
    <property type="match status" value="1"/>
</dbReference>
<evidence type="ECO:0000256" key="3">
    <source>
        <dbReference type="ARBA" id="ARBA00007282"/>
    </source>
</evidence>
<evidence type="ECO:0000256" key="8">
    <source>
        <dbReference type="SAM" id="Phobius"/>
    </source>
</evidence>
<evidence type="ECO:0000259" key="9">
    <source>
        <dbReference type="Pfam" id="PF13813"/>
    </source>
</evidence>